<dbReference type="OrthoDB" id="9809132at2"/>
<proteinExistence type="predicted"/>
<dbReference type="AlphaFoldDB" id="A0A5C4NBW4"/>
<dbReference type="InterPro" id="IPR007298">
    <property type="entry name" value="Cu-R_lipoprotein_NlpE"/>
</dbReference>
<dbReference type="PROSITE" id="PS51318">
    <property type="entry name" value="TAT"/>
    <property type="match status" value="1"/>
</dbReference>
<reference evidence="2 3" key="1">
    <citation type="submission" date="2019-06" db="EMBL/GenBank/DDBJ databases">
        <authorList>
            <person name="Jiang L."/>
        </authorList>
    </citation>
    <scope>NUCLEOTIDE SEQUENCE [LARGE SCALE GENOMIC DNA]</scope>
    <source>
        <strain evidence="2 3">YIM 48858</strain>
    </source>
</reference>
<dbReference type="Gene3D" id="2.40.128.300">
    <property type="match status" value="1"/>
</dbReference>
<gene>
    <name evidence="2" type="ORF">FHG71_17645</name>
</gene>
<dbReference type="InterPro" id="IPR043176">
    <property type="entry name" value="NlpE_N_sf"/>
</dbReference>
<dbReference type="InterPro" id="IPR006311">
    <property type="entry name" value="TAT_signal"/>
</dbReference>
<comment type="caution">
    <text evidence="2">The sequence shown here is derived from an EMBL/GenBank/DDBJ whole genome shotgun (WGS) entry which is preliminary data.</text>
</comment>
<keyword evidence="1" id="KW-0732">Signal</keyword>
<evidence type="ECO:0000313" key="3">
    <source>
        <dbReference type="Proteomes" id="UP000305709"/>
    </source>
</evidence>
<feature type="signal peptide" evidence="1">
    <location>
        <begin position="1"/>
        <end position="37"/>
    </location>
</feature>
<protein>
    <submittedName>
        <fullName evidence="2">Copper resistance protein NlpE</fullName>
    </submittedName>
</protein>
<evidence type="ECO:0000313" key="2">
    <source>
        <dbReference type="EMBL" id="TNC65377.1"/>
    </source>
</evidence>
<feature type="chain" id="PRO_5023027825" evidence="1">
    <location>
        <begin position="38"/>
        <end position="82"/>
    </location>
</feature>
<dbReference type="Proteomes" id="UP000305709">
    <property type="component" value="Unassembled WGS sequence"/>
</dbReference>
<dbReference type="Pfam" id="PF04170">
    <property type="entry name" value="NlpE"/>
    <property type="match status" value="1"/>
</dbReference>
<dbReference type="EMBL" id="VDFV01000038">
    <property type="protein sequence ID" value="TNC65377.1"/>
    <property type="molecule type" value="Genomic_DNA"/>
</dbReference>
<keyword evidence="3" id="KW-1185">Reference proteome</keyword>
<evidence type="ECO:0000256" key="1">
    <source>
        <dbReference type="SAM" id="SignalP"/>
    </source>
</evidence>
<accession>A0A5C4NBW4</accession>
<dbReference type="RefSeq" id="WP_139083018.1">
    <property type="nucleotide sequence ID" value="NZ_VDFV01000038.1"/>
</dbReference>
<organism evidence="2 3">
    <name type="scientific">Rubellimicrobium roseum</name>
    <dbReference type="NCBI Taxonomy" id="687525"/>
    <lineage>
        <taxon>Bacteria</taxon>
        <taxon>Pseudomonadati</taxon>
        <taxon>Pseudomonadota</taxon>
        <taxon>Alphaproteobacteria</taxon>
        <taxon>Rhodobacterales</taxon>
        <taxon>Roseobacteraceae</taxon>
        <taxon>Rubellimicrobium</taxon>
    </lineage>
</organism>
<name>A0A5C4NBW4_9RHOB</name>
<sequence>MTRSGRPPLAGAGLARRRAAARAVLAAMALLTLPGPAAWPAGAEALPPATVCGLRLPATFTGTLPCADCLGIRTHLDLWPTD</sequence>